<dbReference type="Gene3D" id="3.40.50.300">
    <property type="entry name" value="P-loop containing nucleotide triphosphate hydrolases"/>
    <property type="match status" value="1"/>
</dbReference>
<organism evidence="10 11">
    <name type="scientific">Georgenia daeguensis</name>
    <dbReference type="NCBI Taxonomy" id="908355"/>
    <lineage>
        <taxon>Bacteria</taxon>
        <taxon>Bacillati</taxon>
        <taxon>Actinomycetota</taxon>
        <taxon>Actinomycetes</taxon>
        <taxon>Micrococcales</taxon>
        <taxon>Bogoriellaceae</taxon>
        <taxon>Georgenia</taxon>
    </lineage>
</organism>
<evidence type="ECO:0000256" key="5">
    <source>
        <dbReference type="ARBA" id="ARBA00022970"/>
    </source>
</evidence>
<feature type="region of interest" description="Disordered" evidence="7">
    <location>
        <begin position="391"/>
        <end position="428"/>
    </location>
</feature>
<keyword evidence="3" id="KW-0547">Nucleotide-binding</keyword>
<feature type="domain" description="CBS" evidence="9">
    <location>
        <begin position="277"/>
        <end position="333"/>
    </location>
</feature>
<dbReference type="PROSITE" id="PS50893">
    <property type="entry name" value="ABC_TRANSPORTER_2"/>
    <property type="match status" value="1"/>
</dbReference>
<dbReference type="InterPro" id="IPR051921">
    <property type="entry name" value="ABC_osmolyte_uptake_ATP-bind"/>
</dbReference>
<evidence type="ECO:0000259" key="8">
    <source>
        <dbReference type="PROSITE" id="PS50893"/>
    </source>
</evidence>
<dbReference type="Proteomes" id="UP001499841">
    <property type="component" value="Unassembled WGS sequence"/>
</dbReference>
<dbReference type="PROSITE" id="PS51371">
    <property type="entry name" value="CBS"/>
    <property type="match status" value="1"/>
</dbReference>
<dbReference type="PANTHER" id="PTHR43869">
    <property type="entry name" value="GLYCINE BETAINE/PROLINE BETAINE TRANSPORT SYSTEM ATP-BINDING PROTEIN PROV"/>
    <property type="match status" value="1"/>
</dbReference>
<dbReference type="InterPro" id="IPR003593">
    <property type="entry name" value="AAA+_ATPase"/>
</dbReference>
<dbReference type="InterPro" id="IPR017871">
    <property type="entry name" value="ABC_transporter-like_CS"/>
</dbReference>
<dbReference type="CDD" id="cd03294">
    <property type="entry name" value="ABC_Pro_Gly_Betaine"/>
    <property type="match status" value="1"/>
</dbReference>
<dbReference type="RefSeq" id="WP_345044695.1">
    <property type="nucleotide sequence ID" value="NZ_BAABBA010000027.1"/>
</dbReference>
<dbReference type="InterPro" id="IPR000644">
    <property type="entry name" value="CBS_dom"/>
</dbReference>
<evidence type="ECO:0000256" key="3">
    <source>
        <dbReference type="ARBA" id="ARBA00022741"/>
    </source>
</evidence>
<evidence type="ECO:0000313" key="10">
    <source>
        <dbReference type="EMBL" id="GAA3510148.1"/>
    </source>
</evidence>
<protein>
    <submittedName>
        <fullName evidence="10">Glycine betaine/L-proline ABC transporter ATP-binding protein</fullName>
    </submittedName>
</protein>
<dbReference type="GO" id="GO:0005524">
    <property type="term" value="F:ATP binding"/>
    <property type="evidence" value="ECO:0007669"/>
    <property type="project" value="UniProtKB-KW"/>
</dbReference>
<dbReference type="EMBL" id="BAABBA010000027">
    <property type="protein sequence ID" value="GAA3510148.1"/>
    <property type="molecule type" value="Genomic_DNA"/>
</dbReference>
<evidence type="ECO:0000256" key="2">
    <source>
        <dbReference type="ARBA" id="ARBA00022448"/>
    </source>
</evidence>
<dbReference type="SMART" id="SM00382">
    <property type="entry name" value="AAA"/>
    <property type="match status" value="1"/>
</dbReference>
<evidence type="ECO:0000256" key="7">
    <source>
        <dbReference type="SAM" id="MobiDB-lite"/>
    </source>
</evidence>
<dbReference type="PROSITE" id="PS00211">
    <property type="entry name" value="ABC_TRANSPORTER_1"/>
    <property type="match status" value="1"/>
</dbReference>
<evidence type="ECO:0000256" key="1">
    <source>
        <dbReference type="ARBA" id="ARBA00005417"/>
    </source>
</evidence>
<keyword evidence="6" id="KW-0129">CBS domain</keyword>
<dbReference type="PANTHER" id="PTHR43869:SF1">
    <property type="entry name" value="GLYCINE BETAINE_PROLINE BETAINE TRANSPORT SYSTEM ATP-BINDING PROTEIN PROV"/>
    <property type="match status" value="1"/>
</dbReference>
<dbReference type="SUPFAM" id="SSF54631">
    <property type="entry name" value="CBS-domain pair"/>
    <property type="match status" value="1"/>
</dbReference>
<evidence type="ECO:0000313" key="11">
    <source>
        <dbReference type="Proteomes" id="UP001499841"/>
    </source>
</evidence>
<dbReference type="InterPro" id="IPR027417">
    <property type="entry name" value="P-loop_NTPase"/>
</dbReference>
<proteinExistence type="inferred from homology"/>
<keyword evidence="11" id="KW-1185">Reference proteome</keyword>
<reference evidence="11" key="1">
    <citation type="journal article" date="2019" name="Int. J. Syst. Evol. Microbiol.">
        <title>The Global Catalogue of Microorganisms (GCM) 10K type strain sequencing project: providing services to taxonomists for standard genome sequencing and annotation.</title>
        <authorList>
            <consortium name="The Broad Institute Genomics Platform"/>
            <consortium name="The Broad Institute Genome Sequencing Center for Infectious Disease"/>
            <person name="Wu L."/>
            <person name="Ma J."/>
        </authorList>
    </citation>
    <scope>NUCLEOTIDE SEQUENCE [LARGE SCALE GENOMIC DNA]</scope>
    <source>
        <strain evidence="11">JCM 17459</strain>
    </source>
</reference>
<evidence type="ECO:0000259" key="9">
    <source>
        <dbReference type="PROSITE" id="PS51371"/>
    </source>
</evidence>
<feature type="domain" description="ABC transporter" evidence="8">
    <location>
        <begin position="22"/>
        <end position="262"/>
    </location>
</feature>
<dbReference type="InterPro" id="IPR003439">
    <property type="entry name" value="ABC_transporter-like_ATP-bd"/>
</dbReference>
<dbReference type="NCBIfam" id="TIGR01186">
    <property type="entry name" value="proV"/>
    <property type="match status" value="1"/>
</dbReference>
<dbReference type="Pfam" id="PF00571">
    <property type="entry name" value="CBS"/>
    <property type="match status" value="2"/>
</dbReference>
<dbReference type="Gene3D" id="3.10.580.10">
    <property type="entry name" value="CBS-domain"/>
    <property type="match status" value="1"/>
</dbReference>
<feature type="compositionally biased region" description="Low complexity" evidence="7">
    <location>
        <begin position="412"/>
        <end position="428"/>
    </location>
</feature>
<dbReference type="SUPFAM" id="SSF52540">
    <property type="entry name" value="P-loop containing nucleoside triphosphate hydrolases"/>
    <property type="match status" value="1"/>
</dbReference>
<keyword evidence="5" id="KW-0029">Amino-acid transport</keyword>
<name>A0ABP6UMZ5_9MICO</name>
<dbReference type="InterPro" id="IPR005892">
    <property type="entry name" value="Gly-betaine_transp_ATP-bd"/>
</dbReference>
<evidence type="ECO:0000256" key="6">
    <source>
        <dbReference type="PROSITE-ProRule" id="PRU00703"/>
    </source>
</evidence>
<feature type="compositionally biased region" description="Low complexity" evidence="7">
    <location>
        <begin position="391"/>
        <end position="404"/>
    </location>
</feature>
<evidence type="ECO:0000256" key="4">
    <source>
        <dbReference type="ARBA" id="ARBA00022840"/>
    </source>
</evidence>
<accession>A0ABP6UMZ5</accession>
<comment type="similarity">
    <text evidence="1">Belongs to the ABC transporter superfamily.</text>
</comment>
<comment type="caution">
    <text evidence="10">The sequence shown here is derived from an EMBL/GenBank/DDBJ whole genome shotgun (WGS) entry which is preliminary data.</text>
</comment>
<keyword evidence="2" id="KW-0813">Transport</keyword>
<dbReference type="Pfam" id="PF00005">
    <property type="entry name" value="ABC_tran"/>
    <property type="match status" value="1"/>
</dbReference>
<sequence length="428" mass="45675">MSAISAQHVHKVFGRRPHEAVRRLQDGQSRDDVKPLGTAAVIDASFEVSRGETFVVMGLSGSGKSTLIRMLNGLLPPTAGRITIDGSDISDVTAAQLREIRRTKVSMVFQHFALLPHRSVLDNAAYPLEIQGVAREERRARAAEALGMTGLAGWEDHLPSQLSGGMRQRVGLARALAADTDILLMDEAFSALDPLIRREMQDQLVELQATLGKTIVFITHDLNEAMYLGDRIAVMRDGRIVQIGTAEKILSRPADDYVARFVADVDRSRVLTAGSFMTRPVVTVPRSAGPAVALHELREAQVSAAYVVDRRRILHGSVYDDELLAAQRRGAETLDGLVHPDHSAVGPDAPLAEMFAPAAEARLPLAVVDDDGKLLGVVPRVALLEAMVPASADSAASPTSAEAATRPEEPVTEGAAVGGPAAAEGGAR</sequence>
<dbReference type="InterPro" id="IPR046342">
    <property type="entry name" value="CBS_dom_sf"/>
</dbReference>
<gene>
    <name evidence="10" type="ORF">GCM10022262_37520</name>
</gene>
<keyword evidence="4 10" id="KW-0067">ATP-binding</keyword>